<gene>
    <name evidence="1" type="ORF">BJ684DRAFT_14729</name>
</gene>
<protein>
    <submittedName>
        <fullName evidence="1">Uncharacterized protein</fullName>
    </submittedName>
</protein>
<sequence>MYMVTWFKGEGVDKDVEVVLELWKGAAVRGFGEAHLCLYQAYSQGEWIDMELAKATEYFEGAANVEGPISIYLFAEKFLDREEGLARRKRKDDKEVIASHLRDWVSLQDGEAMCELAYHVDDPKKTLELLYRARRMRVDKALGTEVDPDHARRYRARWPHSSR</sequence>
<dbReference type="AlphaFoldDB" id="A0A4P9Y876"/>
<accession>A0A4P9Y876</accession>
<dbReference type="EMBL" id="KZ987769">
    <property type="protein sequence ID" value="RKP14984.1"/>
    <property type="molecule type" value="Genomic_DNA"/>
</dbReference>
<evidence type="ECO:0000313" key="2">
    <source>
        <dbReference type="Proteomes" id="UP000267251"/>
    </source>
</evidence>
<dbReference type="SUPFAM" id="SSF81901">
    <property type="entry name" value="HCP-like"/>
    <property type="match status" value="1"/>
</dbReference>
<organism evidence="1 2">
    <name type="scientific">Piptocephalis cylindrospora</name>
    <dbReference type="NCBI Taxonomy" id="1907219"/>
    <lineage>
        <taxon>Eukaryota</taxon>
        <taxon>Fungi</taxon>
        <taxon>Fungi incertae sedis</taxon>
        <taxon>Zoopagomycota</taxon>
        <taxon>Zoopagomycotina</taxon>
        <taxon>Zoopagomycetes</taxon>
        <taxon>Zoopagales</taxon>
        <taxon>Piptocephalidaceae</taxon>
        <taxon>Piptocephalis</taxon>
    </lineage>
</organism>
<dbReference type="InterPro" id="IPR011990">
    <property type="entry name" value="TPR-like_helical_dom_sf"/>
</dbReference>
<keyword evidence="2" id="KW-1185">Reference proteome</keyword>
<dbReference type="Proteomes" id="UP000267251">
    <property type="component" value="Unassembled WGS sequence"/>
</dbReference>
<name>A0A4P9Y876_9FUNG</name>
<evidence type="ECO:0000313" key="1">
    <source>
        <dbReference type="EMBL" id="RKP14984.1"/>
    </source>
</evidence>
<reference evidence="2" key="1">
    <citation type="journal article" date="2018" name="Nat. Microbiol.">
        <title>Leveraging single-cell genomics to expand the fungal tree of life.</title>
        <authorList>
            <person name="Ahrendt S.R."/>
            <person name="Quandt C.A."/>
            <person name="Ciobanu D."/>
            <person name="Clum A."/>
            <person name="Salamov A."/>
            <person name="Andreopoulos B."/>
            <person name="Cheng J.F."/>
            <person name="Woyke T."/>
            <person name="Pelin A."/>
            <person name="Henrissat B."/>
            <person name="Reynolds N.K."/>
            <person name="Benny G.L."/>
            <person name="Smith M.E."/>
            <person name="James T.Y."/>
            <person name="Grigoriev I.V."/>
        </authorList>
    </citation>
    <scope>NUCLEOTIDE SEQUENCE [LARGE SCALE GENOMIC DNA]</scope>
</reference>
<dbReference type="Gene3D" id="1.25.40.10">
    <property type="entry name" value="Tetratricopeptide repeat domain"/>
    <property type="match status" value="1"/>
</dbReference>
<proteinExistence type="predicted"/>
<dbReference type="OrthoDB" id="2384430at2759"/>